<protein>
    <recommendedName>
        <fullName evidence="4">F-box domain-containing protein</fullName>
    </recommendedName>
</protein>
<evidence type="ECO:0000313" key="3">
    <source>
        <dbReference type="Proteomes" id="UP000480548"/>
    </source>
</evidence>
<comment type="caution">
    <text evidence="2">The sequence shown here is derived from an EMBL/GenBank/DDBJ whole genome shotgun (WGS) entry which is preliminary data.</text>
</comment>
<sequence>MSESTPETRPADVLGPDPPVKTNILTLPVHIQAKILSHVGVFNQVFGAVKTCKSWEKLLLKSQMLRQGRYPGFKYSDDPKVFDAHGIFNLAAEYFFKAKVEDGAITRYFYDNAGRDVDTDNIEIYHVYDHPTPLQLDRETYMVTAVGEEDISDCPFLDELALSYRPTGYDQQRRLELQDLDEDENTGELTSESGCKSISDEEGYNSGSDSDYETSGDKQEDLPMPPLDGEADEDSEEPLKRTTGRQLYILLNYPGMPAFWAFELLDSEIVGLTIKETMEKAKGIVEENLGVANLEQYFENIDDPFHYELEVRFVTWGDPLNHGCYDLPPSLRTAQNQHGQHFRLCDEWVI</sequence>
<organism evidence="2 3">
    <name type="scientific">Orbilia oligospora</name>
    <name type="common">Nematode-trapping fungus</name>
    <name type="synonym">Arthrobotrys oligospora</name>
    <dbReference type="NCBI Taxonomy" id="2813651"/>
    <lineage>
        <taxon>Eukaryota</taxon>
        <taxon>Fungi</taxon>
        <taxon>Dikarya</taxon>
        <taxon>Ascomycota</taxon>
        <taxon>Pezizomycotina</taxon>
        <taxon>Orbiliomycetes</taxon>
        <taxon>Orbiliales</taxon>
        <taxon>Orbiliaceae</taxon>
        <taxon>Orbilia</taxon>
    </lineage>
</organism>
<name>A0A7C8P0M3_ORBOL</name>
<evidence type="ECO:0000313" key="2">
    <source>
        <dbReference type="EMBL" id="KAF3121168.1"/>
    </source>
</evidence>
<dbReference type="Proteomes" id="UP000480548">
    <property type="component" value="Unassembled WGS sequence"/>
</dbReference>
<gene>
    <name evidence="2" type="ORF">TWF703_002016</name>
</gene>
<accession>A0A7C8P0M3</accession>
<evidence type="ECO:0008006" key="4">
    <source>
        <dbReference type="Google" id="ProtNLM"/>
    </source>
</evidence>
<reference evidence="2 3" key="1">
    <citation type="submission" date="2019-06" db="EMBL/GenBank/DDBJ databases">
        <authorList>
            <person name="Palmer J.M."/>
        </authorList>
    </citation>
    <scope>NUCLEOTIDE SEQUENCE [LARGE SCALE GENOMIC DNA]</scope>
    <source>
        <strain evidence="2 3">TWF703</strain>
    </source>
</reference>
<feature type="region of interest" description="Disordered" evidence="1">
    <location>
        <begin position="179"/>
        <end position="240"/>
    </location>
</feature>
<dbReference type="AlphaFoldDB" id="A0A7C8P0M3"/>
<dbReference type="EMBL" id="WIQZ01000138">
    <property type="protein sequence ID" value="KAF3121168.1"/>
    <property type="molecule type" value="Genomic_DNA"/>
</dbReference>
<evidence type="ECO:0000256" key="1">
    <source>
        <dbReference type="SAM" id="MobiDB-lite"/>
    </source>
</evidence>
<feature type="compositionally biased region" description="Polar residues" evidence="1">
    <location>
        <begin position="187"/>
        <end position="196"/>
    </location>
</feature>
<proteinExistence type="predicted"/>